<evidence type="ECO:0000313" key="3">
    <source>
        <dbReference type="EMBL" id="CCA37509.1"/>
    </source>
</evidence>
<feature type="domain" description="DUF7082" evidence="2">
    <location>
        <begin position="299"/>
        <end position="512"/>
    </location>
</feature>
<evidence type="ECO:0000259" key="2">
    <source>
        <dbReference type="Pfam" id="PF23305"/>
    </source>
</evidence>
<name>F2QQ31_KOMPC</name>
<organism evidence="3 4">
    <name type="scientific">Komagataella phaffii (strain ATCC 76273 / CBS 7435 / CECT 11047 / NRRL Y-11430 / Wegner 21-1)</name>
    <name type="common">Yeast</name>
    <name type="synonym">Pichia pastoris</name>
    <dbReference type="NCBI Taxonomy" id="981350"/>
    <lineage>
        <taxon>Eukaryota</taxon>
        <taxon>Fungi</taxon>
        <taxon>Dikarya</taxon>
        <taxon>Ascomycota</taxon>
        <taxon>Saccharomycotina</taxon>
        <taxon>Pichiomycetes</taxon>
        <taxon>Pichiales</taxon>
        <taxon>Pichiaceae</taxon>
        <taxon>Komagataella</taxon>
    </lineage>
</organism>
<dbReference type="InterPro" id="IPR055509">
    <property type="entry name" value="DUF7082"/>
</dbReference>
<dbReference type="Proteomes" id="UP000006853">
    <property type="component" value="Chromosome 1"/>
</dbReference>
<reference key="2">
    <citation type="submission" date="2011-04" db="EMBL/GenBank/DDBJ databases">
        <title>High-quality genome sequence of Pichia pastoris CBS 7435.</title>
        <authorList>
            <person name="Kueberl A."/>
            <person name="Schneider J."/>
            <person name="Thallinger G.G."/>
            <person name="Anderl I."/>
            <person name="Wibberg D."/>
            <person name="Hajek T."/>
            <person name="Jaenicke S."/>
            <person name="Brinkrolf K."/>
            <person name="Goesmann A."/>
            <person name="Szczepanowski R."/>
            <person name="Puehler A."/>
            <person name="Schwab H."/>
            <person name="Glieder A."/>
            <person name="Pichler H."/>
        </authorList>
    </citation>
    <scope>NUCLEOTIDE SEQUENCE</scope>
    <source>
        <strain>CBS 7435</strain>
    </source>
</reference>
<reference evidence="3 4" key="1">
    <citation type="journal article" date="2011" name="J. Biotechnol.">
        <title>High-quality genome sequence of Pichia pastoris CBS7435.</title>
        <authorList>
            <person name="Kuberl A."/>
            <person name="Schneider J."/>
            <person name="Thallinger G.G."/>
            <person name="Anderl I."/>
            <person name="Wibberg D."/>
            <person name="Hajek T."/>
            <person name="Jaenicke S."/>
            <person name="Brinkrolf K."/>
            <person name="Goesmann A."/>
            <person name="Szczepanowski R."/>
            <person name="Puhler A."/>
            <person name="Schwab H."/>
            <person name="Glieder A."/>
            <person name="Pichler H."/>
        </authorList>
    </citation>
    <scope>NUCLEOTIDE SEQUENCE [LARGE SCALE GENOMIC DNA]</scope>
    <source>
        <strain evidence="4">ATCC 76273 / CBS 7435 / CECT 11047 / NRRL Y-11430 / Wegner 21-1</strain>
    </source>
</reference>
<dbReference type="HOGENOM" id="CLU_553322_0_0_1"/>
<dbReference type="EMBL" id="FR839628">
    <property type="protein sequence ID" value="CCA37509.1"/>
    <property type="molecule type" value="Genomic_DNA"/>
</dbReference>
<dbReference type="Pfam" id="PF23305">
    <property type="entry name" value="DUF7082"/>
    <property type="match status" value="1"/>
</dbReference>
<reference evidence="3 4" key="3">
    <citation type="journal article" date="2016" name="FEMS Yeast Res.">
        <title>Curation of the genome annotation of Pichia pastoris (Komagataella phaffii) CBS7435 from gene level to protein function.</title>
        <authorList>
            <person name="Valli M."/>
            <person name="Tatto N.E."/>
            <person name="Peymann A."/>
            <person name="Gruber C."/>
            <person name="Landes N."/>
            <person name="Ekker H."/>
            <person name="Thallinger G.G."/>
            <person name="Mattanovich D."/>
            <person name="Gasser B."/>
            <person name="Graf A.B."/>
        </authorList>
    </citation>
    <scope>GENOME REANNOTATION</scope>
    <source>
        <strain evidence="3 4">ATCC 76273 / CBS 7435 / CECT 11047 / NRRL Y-11430 / Wegner 21-1</strain>
    </source>
</reference>
<proteinExistence type="predicted"/>
<evidence type="ECO:0000313" key="4">
    <source>
        <dbReference type="Proteomes" id="UP000006853"/>
    </source>
</evidence>
<keyword evidence="4" id="KW-1185">Reference proteome</keyword>
<dbReference type="AlphaFoldDB" id="F2QQ31"/>
<accession>F2QQ31</accession>
<feature type="compositionally biased region" description="Polar residues" evidence="1">
    <location>
        <begin position="371"/>
        <end position="394"/>
    </location>
</feature>
<evidence type="ECO:0000256" key="1">
    <source>
        <dbReference type="SAM" id="MobiDB-lite"/>
    </source>
</evidence>
<gene>
    <name evidence="3" type="ordered locus">PP7435_Chr1-1393</name>
</gene>
<sequence length="531" mass="58705">MQFYLATPTTPFVDNLTIPSGSGAYSKSNGNNSSSFGHSYNGKEELTDDLLTADFVDPPIDDAILYSMLSPFMNATTEQPQEFQNEQQHQNLSGCYQELLVQTEEQQQLDLLPNMHPENIFNSESSMFVYSSIPQRNSVHSLISVNTSSLAPDSAEGGGLSFVDTIGPSFDHSVETSLSYGMNSTDSTLPSSARSSVGLDLLPTVAAPASSVSSLETVINSKRQKLQFRQHNRIEELNSPHGIKAQAPVLLNYSSLPLVRGLSSGGNNSRPPKEPLIPGAQYITALLRLENSSCEDLCLPEWNEDELKDCRRIIRIERKRHSNEIVASFSIVGSATQNPQIKPASDSDVQVLEVSCLQCLVNHNETDEGKQGSSPNEIQHSSAEPPKSNLNRTLSSSSHRAAGSSVGYQYYITSVEVIKIIELLVGSHLIEDSQQKRKERGRVRSNLVPFWSKHPVSSSKKTLRPRSGPACNDDYLAELAHRIMTYEIRRPRIFDKNVRILEWAKLAPALQRALQSYYVAVPLDESENKLV</sequence>
<protein>
    <recommendedName>
        <fullName evidence="2">DUF7082 domain-containing protein</fullName>
    </recommendedName>
</protein>
<feature type="region of interest" description="Disordered" evidence="1">
    <location>
        <begin position="365"/>
        <end position="399"/>
    </location>
</feature>